<protein>
    <submittedName>
        <fullName evidence="6">Helix-turn-helix domain-containing protein</fullName>
    </submittedName>
</protein>
<evidence type="ECO:0000256" key="4">
    <source>
        <dbReference type="PROSITE-ProRule" id="PRU00335"/>
    </source>
</evidence>
<reference evidence="6 7" key="1">
    <citation type="submission" date="2024-06" db="EMBL/GenBank/DDBJ databases">
        <title>Thioclava kandeliae sp. nov. from a rhizosphere soil sample of Kandelia candel in a mangrove.</title>
        <authorList>
            <person name="Mu T."/>
        </authorList>
    </citation>
    <scope>NUCLEOTIDE SEQUENCE [LARGE SCALE GENOMIC DNA]</scope>
    <source>
        <strain evidence="6 7">CPCC 100088</strain>
    </source>
</reference>
<accession>A0ABV1SM21</accession>
<evidence type="ECO:0000313" key="6">
    <source>
        <dbReference type="EMBL" id="MER5173943.1"/>
    </source>
</evidence>
<dbReference type="InterPro" id="IPR036271">
    <property type="entry name" value="Tet_transcr_reg_TetR-rel_C_sf"/>
</dbReference>
<evidence type="ECO:0000256" key="2">
    <source>
        <dbReference type="ARBA" id="ARBA00023125"/>
    </source>
</evidence>
<proteinExistence type="predicted"/>
<keyword evidence="2 4" id="KW-0238">DNA-binding</keyword>
<dbReference type="InterPro" id="IPR050109">
    <property type="entry name" value="HTH-type_TetR-like_transc_reg"/>
</dbReference>
<dbReference type="Gene3D" id="1.10.357.10">
    <property type="entry name" value="Tetracycline Repressor, domain 2"/>
    <property type="match status" value="1"/>
</dbReference>
<dbReference type="EMBL" id="JAYWLC010000038">
    <property type="protein sequence ID" value="MER5173943.1"/>
    <property type="molecule type" value="Genomic_DNA"/>
</dbReference>
<gene>
    <name evidence="6" type="ORF">VSX56_19500</name>
</gene>
<keyword evidence="7" id="KW-1185">Reference proteome</keyword>
<dbReference type="RefSeq" id="WP_350939235.1">
    <property type="nucleotide sequence ID" value="NZ_JAYWLC010000038.1"/>
</dbReference>
<dbReference type="PRINTS" id="PR00455">
    <property type="entry name" value="HTHTETR"/>
</dbReference>
<keyword evidence="1" id="KW-0805">Transcription regulation</keyword>
<keyword evidence="3" id="KW-0804">Transcription</keyword>
<evidence type="ECO:0000259" key="5">
    <source>
        <dbReference type="PROSITE" id="PS50977"/>
    </source>
</evidence>
<evidence type="ECO:0000313" key="7">
    <source>
        <dbReference type="Proteomes" id="UP001438953"/>
    </source>
</evidence>
<dbReference type="InterPro" id="IPR023772">
    <property type="entry name" value="DNA-bd_HTH_TetR-type_CS"/>
</dbReference>
<evidence type="ECO:0000256" key="1">
    <source>
        <dbReference type="ARBA" id="ARBA00023015"/>
    </source>
</evidence>
<dbReference type="PANTHER" id="PTHR30055:SF234">
    <property type="entry name" value="HTH-TYPE TRANSCRIPTIONAL REGULATOR BETI"/>
    <property type="match status" value="1"/>
</dbReference>
<dbReference type="InterPro" id="IPR049445">
    <property type="entry name" value="TetR_SbtR-like_C"/>
</dbReference>
<dbReference type="Pfam" id="PF00440">
    <property type="entry name" value="TetR_N"/>
    <property type="match status" value="1"/>
</dbReference>
<dbReference type="InterPro" id="IPR009057">
    <property type="entry name" value="Homeodomain-like_sf"/>
</dbReference>
<dbReference type="PROSITE" id="PS50977">
    <property type="entry name" value="HTH_TETR_2"/>
    <property type="match status" value="1"/>
</dbReference>
<dbReference type="Pfam" id="PF21597">
    <property type="entry name" value="TetR_C_43"/>
    <property type="match status" value="1"/>
</dbReference>
<comment type="caution">
    <text evidence="6">The sequence shown here is derived from an EMBL/GenBank/DDBJ whole genome shotgun (WGS) entry which is preliminary data.</text>
</comment>
<name>A0ABV1SM21_9RHOB</name>
<dbReference type="InterPro" id="IPR001647">
    <property type="entry name" value="HTH_TetR"/>
</dbReference>
<sequence length="200" mass="21631">MPKPRAPRSDGLKNQASLLKAAEEAFVELGVDVSVAEIARRAGVGKGTVFRHFATKEDLLAAVVVTRLQDLIAEGRARLDAPDSAKALYDFLELGAAQRQQRGLSFMQDAYVGNDVIAAARSDLLTVLDELVERAKADGELRKDVNGGDVALLMCAPGYIASHIHEADETIWRRYLAIIFDGLRPESARALPGHSPGMPK</sequence>
<dbReference type="SUPFAM" id="SSF48498">
    <property type="entry name" value="Tetracyclin repressor-like, C-terminal domain"/>
    <property type="match status" value="1"/>
</dbReference>
<dbReference type="SUPFAM" id="SSF46689">
    <property type="entry name" value="Homeodomain-like"/>
    <property type="match status" value="1"/>
</dbReference>
<feature type="domain" description="HTH tetR-type" evidence="5">
    <location>
        <begin position="12"/>
        <end position="71"/>
    </location>
</feature>
<dbReference type="Proteomes" id="UP001438953">
    <property type="component" value="Unassembled WGS sequence"/>
</dbReference>
<feature type="DNA-binding region" description="H-T-H motif" evidence="4">
    <location>
        <begin position="34"/>
        <end position="53"/>
    </location>
</feature>
<dbReference type="PANTHER" id="PTHR30055">
    <property type="entry name" value="HTH-TYPE TRANSCRIPTIONAL REGULATOR RUTR"/>
    <property type="match status" value="1"/>
</dbReference>
<organism evidence="6 7">
    <name type="scientific">Thioclava kandeliae</name>
    <dbReference type="NCBI Taxonomy" id="3070818"/>
    <lineage>
        <taxon>Bacteria</taxon>
        <taxon>Pseudomonadati</taxon>
        <taxon>Pseudomonadota</taxon>
        <taxon>Alphaproteobacteria</taxon>
        <taxon>Rhodobacterales</taxon>
        <taxon>Paracoccaceae</taxon>
        <taxon>Thioclava</taxon>
    </lineage>
</organism>
<evidence type="ECO:0000256" key="3">
    <source>
        <dbReference type="ARBA" id="ARBA00023163"/>
    </source>
</evidence>
<dbReference type="PROSITE" id="PS01081">
    <property type="entry name" value="HTH_TETR_1"/>
    <property type="match status" value="1"/>
</dbReference>